<dbReference type="PANTHER" id="PTHR47843">
    <property type="entry name" value="BTB DOMAIN-CONTAINING PROTEIN-RELATED"/>
    <property type="match status" value="1"/>
</dbReference>
<feature type="compositionally biased region" description="Basic and acidic residues" evidence="1">
    <location>
        <begin position="211"/>
        <end position="225"/>
    </location>
</feature>
<feature type="region of interest" description="Disordered" evidence="1">
    <location>
        <begin position="211"/>
        <end position="234"/>
    </location>
</feature>
<evidence type="ECO:0000259" key="2">
    <source>
        <dbReference type="PROSITE" id="PS50097"/>
    </source>
</evidence>
<evidence type="ECO:0000256" key="1">
    <source>
        <dbReference type="SAM" id="MobiDB-lite"/>
    </source>
</evidence>
<dbReference type="InterPro" id="IPR011333">
    <property type="entry name" value="SKP1/BTB/POZ_sf"/>
</dbReference>
<dbReference type="Proteomes" id="UP000887226">
    <property type="component" value="Unassembled WGS sequence"/>
</dbReference>
<accession>A0A9P7YYU8</accession>
<dbReference type="PROSITE" id="PS50097">
    <property type="entry name" value="BTB"/>
    <property type="match status" value="1"/>
</dbReference>
<proteinExistence type="predicted"/>
<dbReference type="CDD" id="cd18186">
    <property type="entry name" value="BTB_POZ_ZBTB_KLHL-like"/>
    <property type="match status" value="1"/>
</dbReference>
<name>A0A9P7YYU8_9HELO</name>
<reference evidence="3" key="1">
    <citation type="journal article" date="2021" name="IMA Fungus">
        <title>Genomic characterization of three marine fungi, including Emericellopsis atlantica sp. nov. with signatures of a generalist lifestyle and marine biomass degradation.</title>
        <authorList>
            <person name="Hagestad O.C."/>
            <person name="Hou L."/>
            <person name="Andersen J.H."/>
            <person name="Hansen E.H."/>
            <person name="Altermark B."/>
            <person name="Li C."/>
            <person name="Kuhnert E."/>
            <person name="Cox R.J."/>
            <person name="Crous P.W."/>
            <person name="Spatafora J.W."/>
            <person name="Lail K."/>
            <person name="Amirebrahimi M."/>
            <person name="Lipzen A."/>
            <person name="Pangilinan J."/>
            <person name="Andreopoulos W."/>
            <person name="Hayes R.D."/>
            <person name="Ng V."/>
            <person name="Grigoriev I.V."/>
            <person name="Jackson S.A."/>
            <person name="Sutton T.D.S."/>
            <person name="Dobson A.D.W."/>
            <person name="Rama T."/>
        </authorList>
    </citation>
    <scope>NUCLEOTIDE SEQUENCE</scope>
    <source>
        <strain evidence="3">TRa3180A</strain>
    </source>
</reference>
<dbReference type="InterPro" id="IPR000210">
    <property type="entry name" value="BTB/POZ_dom"/>
</dbReference>
<dbReference type="PANTHER" id="PTHR47843:SF7">
    <property type="entry name" value="BTB DOMAIN-CONTAINING PROTEIN"/>
    <property type="match status" value="1"/>
</dbReference>
<dbReference type="AlphaFoldDB" id="A0A9P7YYU8"/>
<organism evidence="3 4">
    <name type="scientific">Calycina marina</name>
    <dbReference type="NCBI Taxonomy" id="1763456"/>
    <lineage>
        <taxon>Eukaryota</taxon>
        <taxon>Fungi</taxon>
        <taxon>Dikarya</taxon>
        <taxon>Ascomycota</taxon>
        <taxon>Pezizomycotina</taxon>
        <taxon>Leotiomycetes</taxon>
        <taxon>Helotiales</taxon>
        <taxon>Pezizellaceae</taxon>
        <taxon>Calycina</taxon>
    </lineage>
</organism>
<sequence length="234" mass="26906">MSEKPGLPFAQKLGNEAVDITVGSGDHARKYHIHKSILCEHSDFFQKMFNSNLLEGITNTATLPEDDPNTFEVFVGWIYRGTIEVPNTTTREKFNSRVGSLKLLFFFAEKYSLVPIMDRAMNMLIEHQNATHTLFTCDSMRNVYQTTRQTSRLRLYASRTFAYVMMHFGDGERGDNWATNELQQLAVDEPDIMLNAMMALRKHDGLPIDHPRKAPKCDYHQHGPKEPCPYESDR</sequence>
<feature type="domain" description="BTB" evidence="2">
    <location>
        <begin position="18"/>
        <end position="87"/>
    </location>
</feature>
<protein>
    <recommendedName>
        <fullName evidence="2">BTB domain-containing protein</fullName>
    </recommendedName>
</protein>
<dbReference type="EMBL" id="MU254084">
    <property type="protein sequence ID" value="KAG9242334.1"/>
    <property type="molecule type" value="Genomic_DNA"/>
</dbReference>
<dbReference type="SMART" id="SM00225">
    <property type="entry name" value="BTB"/>
    <property type="match status" value="1"/>
</dbReference>
<dbReference type="Gene3D" id="3.30.710.10">
    <property type="entry name" value="Potassium Channel Kv1.1, Chain A"/>
    <property type="match status" value="1"/>
</dbReference>
<evidence type="ECO:0000313" key="4">
    <source>
        <dbReference type="Proteomes" id="UP000887226"/>
    </source>
</evidence>
<dbReference type="Pfam" id="PF00651">
    <property type="entry name" value="BTB"/>
    <property type="match status" value="1"/>
</dbReference>
<dbReference type="SUPFAM" id="SSF54695">
    <property type="entry name" value="POZ domain"/>
    <property type="match status" value="1"/>
</dbReference>
<gene>
    <name evidence="3" type="ORF">BJ878DRAFT_482108</name>
</gene>
<dbReference type="OrthoDB" id="194443at2759"/>
<comment type="caution">
    <text evidence="3">The sequence shown here is derived from an EMBL/GenBank/DDBJ whole genome shotgun (WGS) entry which is preliminary data.</text>
</comment>
<evidence type="ECO:0000313" key="3">
    <source>
        <dbReference type="EMBL" id="KAG9242334.1"/>
    </source>
</evidence>
<keyword evidence="4" id="KW-1185">Reference proteome</keyword>